<dbReference type="InterPro" id="IPR011646">
    <property type="entry name" value="KAP_P-loop"/>
</dbReference>
<organism evidence="2 3">
    <name type="scientific">Eubacterium ramulus</name>
    <dbReference type="NCBI Taxonomy" id="39490"/>
    <lineage>
        <taxon>Bacteria</taxon>
        <taxon>Bacillati</taxon>
        <taxon>Bacillota</taxon>
        <taxon>Clostridia</taxon>
        <taxon>Eubacteriales</taxon>
        <taxon>Eubacteriaceae</taxon>
        <taxon>Eubacterium</taxon>
    </lineage>
</organism>
<protein>
    <submittedName>
        <fullName evidence="2">KAP family P-loop domain</fullName>
    </submittedName>
</protein>
<dbReference type="Pfam" id="PF07693">
    <property type="entry name" value="KAP_NTPase"/>
    <property type="match status" value="1"/>
</dbReference>
<dbReference type="InterPro" id="IPR027417">
    <property type="entry name" value="P-loop_NTPase"/>
</dbReference>
<dbReference type="AlphaFoldDB" id="A0A173U4Z0"/>
<dbReference type="RefSeq" id="WP_055290366.1">
    <property type="nucleotide sequence ID" value="NZ_CP173382.1"/>
</dbReference>
<reference evidence="2 3" key="1">
    <citation type="submission" date="2015-09" db="EMBL/GenBank/DDBJ databases">
        <authorList>
            <consortium name="Pathogen Informatics"/>
        </authorList>
    </citation>
    <scope>NUCLEOTIDE SEQUENCE [LARGE SCALE GENOMIC DNA]</scope>
    <source>
        <strain evidence="2 3">2789STDY5608891</strain>
    </source>
</reference>
<sequence length="548" mass="64452">MKADNIKNIISDIDHLPYRAILFDGTWGIGKSYAVNEALEANPNVCKISMFGLKDPKQIYHEALFQLALKNNIGGKIGEIANNVLDGLSKIWDKVGQAKEVVQSIANERELFLLLSKEFTSVHIIVIDDLERMSDDINLEDIFGIIEELKQCNYVKVIVIANTDEIQSDKKVVFEKYNEKVIERIYHITERAEKVTWSKMNIHADFVEKFLEIHKVKNLRTLEKAQRFFEDVKLFCNSDMSEQFKEELRLICFAVVVESIENLYYKEIDSDNTNTDSVEKMTNTIGNMLQHRIGRYLYGIKCSTNLVEMILKYYEEGVLNEEQLEAEYKLFLNSGDKPNYYKSDEEIRSVLPILREKMLEAKSLAELNEFADAYVVWSDVLEENNESVLSEYRNILEEMLEKTVLDGKEEMLSYSYDLFHMSSEKTKRIYQEENKEMMKFLIEIYVGYLKKTTHGKKAYEYSYKLRNNFDSSYYHDIIISEIDNLYNKISFPVDNVDEDRYHTCYNIMYVLYHSDAEKFLQYCEKIKEDCDNMSRHRIDVLIEEIVKK</sequence>
<dbReference type="Gene3D" id="3.40.50.300">
    <property type="entry name" value="P-loop containing nucleotide triphosphate hydrolases"/>
    <property type="match status" value="1"/>
</dbReference>
<dbReference type="EMBL" id="CYYA01000011">
    <property type="protein sequence ID" value="CUN08558.1"/>
    <property type="molecule type" value="Genomic_DNA"/>
</dbReference>
<accession>A0A173U4Z0</accession>
<gene>
    <name evidence="2" type="ORF">ERS852448_01804</name>
</gene>
<dbReference type="SUPFAM" id="SSF52540">
    <property type="entry name" value="P-loop containing nucleoside triphosphate hydrolases"/>
    <property type="match status" value="1"/>
</dbReference>
<dbReference type="GeneID" id="97392611"/>
<dbReference type="OrthoDB" id="88903at2"/>
<evidence type="ECO:0000313" key="3">
    <source>
        <dbReference type="Proteomes" id="UP000095492"/>
    </source>
</evidence>
<dbReference type="STRING" id="39490.ERS852448_01804"/>
<proteinExistence type="predicted"/>
<name>A0A173U4Z0_EUBRA</name>
<feature type="domain" description="KAP NTPase" evidence="1">
    <location>
        <begin position="3"/>
        <end position="182"/>
    </location>
</feature>
<evidence type="ECO:0000259" key="1">
    <source>
        <dbReference type="Pfam" id="PF07693"/>
    </source>
</evidence>
<dbReference type="Proteomes" id="UP000095492">
    <property type="component" value="Unassembled WGS sequence"/>
</dbReference>
<evidence type="ECO:0000313" key="2">
    <source>
        <dbReference type="EMBL" id="CUN08558.1"/>
    </source>
</evidence>